<dbReference type="RefSeq" id="XP_029656503.1">
    <property type="nucleotide sequence ID" value="XM_029800643.2"/>
</dbReference>
<keyword evidence="2" id="KW-0808">Transferase</keyword>
<accession>A0A6P7TXL3</accession>
<sequence>MDKKAVGTVNDGLTKVYDRAGISYFVYKYRGHNMIPIPVVAENLGKLNSLTIRTDDVLICSYPGTGSHWLFEMTNMILKEKSERISTIKEDHMLEISRPEMLDAIDSPRLLHTHLPPDIIPEGLLKDHKILYLTRNPKAAFVSYFRHMAALDEYGYRGTLENYLEKLMNGEVVGGQFFEYTHEIWRLIKDNPNAIVITYEEMKKVPFEVVSRIAKLLGKSISNQLAENIIDMCSFEKMTSEKSTESSNFTKELFRDNGSFYHNGQIATWKKWLTVEQSERIDACIQSQLIDQGINLNF</sequence>
<name>A0A6P7TXL3_9MOLL</name>
<protein>
    <submittedName>
        <fullName evidence="5">Sulfotransferase 1C2-like</fullName>
    </submittedName>
</protein>
<feature type="domain" description="Sulfotransferase" evidence="3">
    <location>
        <begin position="55"/>
        <end position="290"/>
    </location>
</feature>
<comment type="similarity">
    <text evidence="1">Belongs to the sulfotransferase 1 family.</text>
</comment>
<dbReference type="Proteomes" id="UP000515154">
    <property type="component" value="Unplaced"/>
</dbReference>
<dbReference type="KEGG" id="osn:115230473"/>
<dbReference type="AlphaFoldDB" id="A0A6P7TXL3"/>
<proteinExistence type="inferred from homology"/>
<dbReference type="PANTHER" id="PTHR11783">
    <property type="entry name" value="SULFOTRANSFERASE SULT"/>
    <property type="match status" value="1"/>
</dbReference>
<organism evidence="4 5">
    <name type="scientific">Octopus sinensis</name>
    <name type="common">East Asian common octopus</name>
    <dbReference type="NCBI Taxonomy" id="2607531"/>
    <lineage>
        <taxon>Eukaryota</taxon>
        <taxon>Metazoa</taxon>
        <taxon>Spiralia</taxon>
        <taxon>Lophotrochozoa</taxon>
        <taxon>Mollusca</taxon>
        <taxon>Cephalopoda</taxon>
        <taxon>Coleoidea</taxon>
        <taxon>Octopodiformes</taxon>
        <taxon>Octopoda</taxon>
        <taxon>Incirrata</taxon>
        <taxon>Octopodidae</taxon>
        <taxon>Octopus</taxon>
    </lineage>
</organism>
<evidence type="ECO:0000313" key="5">
    <source>
        <dbReference type="RefSeq" id="XP_029656503.1"/>
    </source>
</evidence>
<evidence type="ECO:0000259" key="3">
    <source>
        <dbReference type="Pfam" id="PF00685"/>
    </source>
</evidence>
<dbReference type="InterPro" id="IPR000863">
    <property type="entry name" value="Sulfotransferase_dom"/>
</dbReference>
<dbReference type="Pfam" id="PF00685">
    <property type="entry name" value="Sulfotransfer_1"/>
    <property type="match status" value="1"/>
</dbReference>
<keyword evidence="4" id="KW-1185">Reference proteome</keyword>
<evidence type="ECO:0000313" key="4">
    <source>
        <dbReference type="Proteomes" id="UP000515154"/>
    </source>
</evidence>
<evidence type="ECO:0000256" key="1">
    <source>
        <dbReference type="ARBA" id="ARBA00005771"/>
    </source>
</evidence>
<dbReference type="GO" id="GO:0008146">
    <property type="term" value="F:sulfotransferase activity"/>
    <property type="evidence" value="ECO:0007669"/>
    <property type="project" value="InterPro"/>
</dbReference>
<gene>
    <name evidence="5" type="primary">LOC115230473</name>
</gene>
<dbReference type="Gene3D" id="3.40.50.300">
    <property type="entry name" value="P-loop containing nucleotide triphosphate hydrolases"/>
    <property type="match status" value="1"/>
</dbReference>
<dbReference type="SUPFAM" id="SSF52540">
    <property type="entry name" value="P-loop containing nucleoside triphosphate hydrolases"/>
    <property type="match status" value="1"/>
</dbReference>
<dbReference type="InterPro" id="IPR027417">
    <property type="entry name" value="P-loop_NTPase"/>
</dbReference>
<reference evidence="5" key="1">
    <citation type="submission" date="2025-08" db="UniProtKB">
        <authorList>
            <consortium name="RefSeq"/>
        </authorList>
    </citation>
    <scope>IDENTIFICATION</scope>
</reference>
<evidence type="ECO:0000256" key="2">
    <source>
        <dbReference type="ARBA" id="ARBA00022679"/>
    </source>
</evidence>